<protein>
    <recommendedName>
        <fullName evidence="4">Chemotaxis methyl-accepting receptor HlyB-like 4HB MCP domain-containing protein</fullName>
    </recommendedName>
</protein>
<feature type="transmembrane region" description="Helical" evidence="1">
    <location>
        <begin position="98"/>
        <end position="116"/>
    </location>
</feature>
<proteinExistence type="predicted"/>
<feature type="transmembrane region" description="Helical" evidence="1">
    <location>
        <begin position="7"/>
        <end position="26"/>
    </location>
</feature>
<name>A0ABQ3B3R9_9GAMM</name>
<evidence type="ECO:0000313" key="2">
    <source>
        <dbReference type="EMBL" id="GGY78541.1"/>
    </source>
</evidence>
<accession>A0ABQ3B3R9</accession>
<keyword evidence="1" id="KW-1133">Transmembrane helix</keyword>
<organism evidence="2 3">
    <name type="scientific">Cellvibrio zantedeschiae</name>
    <dbReference type="NCBI Taxonomy" id="1237077"/>
    <lineage>
        <taxon>Bacteria</taxon>
        <taxon>Pseudomonadati</taxon>
        <taxon>Pseudomonadota</taxon>
        <taxon>Gammaproteobacteria</taxon>
        <taxon>Cellvibrionales</taxon>
        <taxon>Cellvibrionaceae</taxon>
        <taxon>Cellvibrio</taxon>
    </lineage>
</organism>
<keyword evidence="3" id="KW-1185">Reference proteome</keyword>
<evidence type="ECO:0008006" key="4">
    <source>
        <dbReference type="Google" id="ProtNLM"/>
    </source>
</evidence>
<gene>
    <name evidence="2" type="ORF">GCM10011613_24030</name>
</gene>
<evidence type="ECO:0000256" key="1">
    <source>
        <dbReference type="SAM" id="Phobius"/>
    </source>
</evidence>
<dbReference type="RefSeq" id="WP_189418937.1">
    <property type="nucleotide sequence ID" value="NZ_BMYZ01000002.1"/>
</dbReference>
<reference evidence="3" key="1">
    <citation type="journal article" date="2019" name="Int. J. Syst. Evol. Microbiol.">
        <title>The Global Catalogue of Microorganisms (GCM) 10K type strain sequencing project: providing services to taxonomists for standard genome sequencing and annotation.</title>
        <authorList>
            <consortium name="The Broad Institute Genomics Platform"/>
            <consortium name="The Broad Institute Genome Sequencing Center for Infectious Disease"/>
            <person name="Wu L."/>
            <person name="Ma J."/>
        </authorList>
    </citation>
    <scope>NUCLEOTIDE SEQUENCE [LARGE SCALE GENOMIC DNA]</scope>
    <source>
        <strain evidence="3">KCTC 32239</strain>
    </source>
</reference>
<comment type="caution">
    <text evidence="2">The sequence shown here is derived from an EMBL/GenBank/DDBJ whole genome shotgun (WGS) entry which is preliminary data.</text>
</comment>
<dbReference type="EMBL" id="BMYZ01000002">
    <property type="protein sequence ID" value="GGY78541.1"/>
    <property type="molecule type" value="Genomic_DNA"/>
</dbReference>
<keyword evidence="1" id="KW-0812">Transmembrane</keyword>
<dbReference type="Proteomes" id="UP000619761">
    <property type="component" value="Unassembled WGS sequence"/>
</dbReference>
<sequence>MTKSKILLVLTYIMSVSILIVGAFSFNSINRDLEDGFAKVSIVASSPELTEQFYQKVKSGVFTSSDYLELFRKNFEAEKSVANYAKSLINMNNAMRDIIVSIGILQLLLLTLYVKYNKKT</sequence>
<evidence type="ECO:0000313" key="3">
    <source>
        <dbReference type="Proteomes" id="UP000619761"/>
    </source>
</evidence>
<keyword evidence="1" id="KW-0472">Membrane</keyword>